<evidence type="ECO:0000313" key="3">
    <source>
        <dbReference type="WBParaSite" id="PEQ_0001142201-mRNA-1"/>
    </source>
</evidence>
<accession>A0A914RZ57</accession>
<organism evidence="2 3">
    <name type="scientific">Parascaris equorum</name>
    <name type="common">Equine roundworm</name>
    <dbReference type="NCBI Taxonomy" id="6256"/>
    <lineage>
        <taxon>Eukaryota</taxon>
        <taxon>Metazoa</taxon>
        <taxon>Ecdysozoa</taxon>
        <taxon>Nematoda</taxon>
        <taxon>Chromadorea</taxon>
        <taxon>Rhabditida</taxon>
        <taxon>Spirurina</taxon>
        <taxon>Ascaridomorpha</taxon>
        <taxon>Ascaridoidea</taxon>
        <taxon>Ascarididae</taxon>
        <taxon>Parascaris</taxon>
    </lineage>
</organism>
<dbReference type="WBParaSite" id="PEQ_0001142201-mRNA-1">
    <property type="protein sequence ID" value="PEQ_0001142201-mRNA-1"/>
    <property type="gene ID" value="PEQ_0001142201"/>
</dbReference>
<keyword evidence="2" id="KW-1185">Reference proteome</keyword>
<feature type="compositionally biased region" description="Gly residues" evidence="1">
    <location>
        <begin position="50"/>
        <end position="88"/>
    </location>
</feature>
<feature type="region of interest" description="Disordered" evidence="1">
    <location>
        <begin position="50"/>
        <end position="140"/>
    </location>
</feature>
<dbReference type="Proteomes" id="UP000887564">
    <property type="component" value="Unplaced"/>
</dbReference>
<reference evidence="3" key="1">
    <citation type="submission" date="2022-11" db="UniProtKB">
        <authorList>
            <consortium name="WormBaseParasite"/>
        </authorList>
    </citation>
    <scope>IDENTIFICATION</scope>
</reference>
<protein>
    <submittedName>
        <fullName evidence="3">H/ACA ribonucleoprotein complex subunit</fullName>
    </submittedName>
</protein>
<evidence type="ECO:0000256" key="1">
    <source>
        <dbReference type="SAM" id="MobiDB-lite"/>
    </source>
</evidence>
<sequence length="189" mass="20277">MISPILFVATLSFGICSGVEAFFLQLLAGLFIHLFSSRLGVPQDDVSFRGGKGSGGQGAGRGFRGGGELSVRGRGGGFSPRGRGGGFSPRGRDGGQFSHNAKGGRGGGFNRPRWERGGQRGFRGRGGGDRGGRGHSFSERKRYFNSNEMDEKRKKMNFDEEDDKGGCPSLQIFCLLCCIHRATFMLGSK</sequence>
<name>A0A914RZ57_PAREQ</name>
<dbReference type="AlphaFoldDB" id="A0A914RZ57"/>
<feature type="compositionally biased region" description="Basic and acidic residues" evidence="1">
    <location>
        <begin position="126"/>
        <end position="140"/>
    </location>
</feature>
<evidence type="ECO:0000313" key="2">
    <source>
        <dbReference type="Proteomes" id="UP000887564"/>
    </source>
</evidence>
<proteinExistence type="predicted"/>